<feature type="coiled-coil region" evidence="1">
    <location>
        <begin position="7"/>
        <end position="129"/>
    </location>
</feature>
<organism evidence="2 3">
    <name type="scientific">Panagrellus redivivus</name>
    <name type="common">Microworm</name>
    <dbReference type="NCBI Taxonomy" id="6233"/>
    <lineage>
        <taxon>Eukaryota</taxon>
        <taxon>Metazoa</taxon>
        <taxon>Ecdysozoa</taxon>
        <taxon>Nematoda</taxon>
        <taxon>Chromadorea</taxon>
        <taxon>Rhabditida</taxon>
        <taxon>Tylenchina</taxon>
        <taxon>Panagrolaimomorpha</taxon>
        <taxon>Panagrolaimoidea</taxon>
        <taxon>Panagrolaimidae</taxon>
        <taxon>Panagrellus</taxon>
    </lineage>
</organism>
<name>A0A7E4VMH2_PANRE</name>
<accession>A0A7E4VMH2</accession>
<keyword evidence="2" id="KW-1185">Reference proteome</keyword>
<evidence type="ECO:0000313" key="3">
    <source>
        <dbReference type="WBParaSite" id="Pan_g22599.t1"/>
    </source>
</evidence>
<reference evidence="2" key="1">
    <citation type="journal article" date="2013" name="Genetics">
        <title>The draft genome and transcriptome of Panagrellus redivivus are shaped by the harsh demands of a free-living lifestyle.</title>
        <authorList>
            <person name="Srinivasan J."/>
            <person name="Dillman A.R."/>
            <person name="Macchietto M.G."/>
            <person name="Heikkinen L."/>
            <person name="Lakso M."/>
            <person name="Fracchia K.M."/>
            <person name="Antoshechkin I."/>
            <person name="Mortazavi A."/>
            <person name="Wong G."/>
            <person name="Sternberg P.W."/>
        </authorList>
    </citation>
    <scope>NUCLEOTIDE SEQUENCE [LARGE SCALE GENOMIC DNA]</scope>
    <source>
        <strain evidence="2">MT8872</strain>
    </source>
</reference>
<evidence type="ECO:0000256" key="1">
    <source>
        <dbReference type="SAM" id="Coils"/>
    </source>
</evidence>
<evidence type="ECO:0000313" key="2">
    <source>
        <dbReference type="Proteomes" id="UP000492821"/>
    </source>
</evidence>
<proteinExistence type="predicted"/>
<dbReference type="WBParaSite" id="Pan_g22599.t1">
    <property type="protein sequence ID" value="Pan_g22599.t1"/>
    <property type="gene ID" value="Pan_g22599"/>
</dbReference>
<dbReference type="Gene3D" id="1.10.287.1490">
    <property type="match status" value="1"/>
</dbReference>
<protein>
    <submittedName>
        <fullName evidence="3">Myosin_tail_1 domain-containing protein</fullName>
    </submittedName>
</protein>
<keyword evidence="1" id="KW-0175">Coiled coil</keyword>
<reference evidence="3" key="2">
    <citation type="submission" date="2020-10" db="UniProtKB">
        <authorList>
            <consortium name="WormBaseParasite"/>
        </authorList>
    </citation>
    <scope>IDENTIFICATION</scope>
</reference>
<dbReference type="SUPFAM" id="SSF90257">
    <property type="entry name" value="Myosin rod fragments"/>
    <property type="match status" value="1"/>
</dbReference>
<dbReference type="Proteomes" id="UP000492821">
    <property type="component" value="Unassembled WGS sequence"/>
</dbReference>
<sequence>MHHETNYHNAAIKNDELESTISRLQKEIQDLKYQINELKGELEAEREARAKAELLRRNLQGEFDQLKTDYVEASDKSQVAESISVERDNQLRSAQAQLEEQRQIFEQKLEEQRNDFQSQIDECREEELKASDAHANVVGSYKRIVRSLEARVEYAKSHNDIGLQKRIRFLENLVYTIFQTCSESKQNNVYPEA</sequence>
<dbReference type="AlphaFoldDB" id="A0A7E4VMH2"/>